<protein>
    <submittedName>
        <fullName evidence="3">Carbon monoxide dehydrogenase</fullName>
    </submittedName>
</protein>
<dbReference type="AlphaFoldDB" id="A0A344TUC0"/>
<evidence type="ECO:0000313" key="4">
    <source>
        <dbReference type="Proteomes" id="UP000252004"/>
    </source>
</evidence>
<feature type="transmembrane region" description="Helical" evidence="2">
    <location>
        <begin position="292"/>
        <end position="311"/>
    </location>
</feature>
<evidence type="ECO:0000256" key="2">
    <source>
        <dbReference type="SAM" id="Phobius"/>
    </source>
</evidence>
<dbReference type="RefSeq" id="WP_114053459.1">
    <property type="nucleotide sequence ID" value="NZ_CP030862.1"/>
</dbReference>
<dbReference type="EMBL" id="CP030862">
    <property type="protein sequence ID" value="AXE22241.1"/>
    <property type="molecule type" value="Genomic_DNA"/>
</dbReference>
<gene>
    <name evidence="3" type="ORF">C0216_01210</name>
</gene>
<feature type="compositionally biased region" description="Acidic residues" evidence="1">
    <location>
        <begin position="181"/>
        <end position="197"/>
    </location>
</feature>
<feature type="compositionally biased region" description="Low complexity" evidence="1">
    <location>
        <begin position="158"/>
        <end position="180"/>
    </location>
</feature>
<dbReference type="PANTHER" id="PTHR38588">
    <property type="entry name" value="BLL0334 PROTEIN"/>
    <property type="match status" value="1"/>
</dbReference>
<dbReference type="InterPro" id="IPR010419">
    <property type="entry name" value="CO_DH_gsu"/>
</dbReference>
<keyword evidence="4" id="KW-1185">Reference proteome</keyword>
<evidence type="ECO:0000313" key="3">
    <source>
        <dbReference type="EMBL" id="AXE22241.1"/>
    </source>
</evidence>
<dbReference type="Proteomes" id="UP000252004">
    <property type="component" value="Chromosome"/>
</dbReference>
<accession>A0A344TUC0</accession>
<name>A0A344TUC0_9ACTN</name>
<proteinExistence type="predicted"/>
<dbReference type="PANTHER" id="PTHR38588:SF1">
    <property type="entry name" value="BLL0334 PROTEIN"/>
    <property type="match status" value="1"/>
</dbReference>
<dbReference type="OrthoDB" id="4350688at2"/>
<keyword evidence="2" id="KW-1133">Transmembrane helix</keyword>
<dbReference type="InterPro" id="IPR023393">
    <property type="entry name" value="START-like_dom_sf"/>
</dbReference>
<dbReference type="Pfam" id="PF10604">
    <property type="entry name" value="Polyketide_cyc2"/>
    <property type="match status" value="1"/>
</dbReference>
<dbReference type="SUPFAM" id="SSF55961">
    <property type="entry name" value="Bet v1-like"/>
    <property type="match status" value="1"/>
</dbReference>
<dbReference type="KEGG" id="sgz:C0216_01210"/>
<keyword evidence="2" id="KW-0812">Transmembrane</keyword>
<dbReference type="Gene3D" id="3.30.530.20">
    <property type="match status" value="1"/>
</dbReference>
<feature type="region of interest" description="Disordered" evidence="1">
    <location>
        <begin position="146"/>
        <end position="231"/>
    </location>
</feature>
<keyword evidence="2" id="KW-0472">Membrane</keyword>
<evidence type="ECO:0000256" key="1">
    <source>
        <dbReference type="SAM" id="MobiDB-lite"/>
    </source>
</evidence>
<sequence>MEHQVFLPVPADRLRAVLRDPARVARCVPGLQQDADAAAAEAAPGQVAGRLRLRVGGNTVTYRGRLSVAARGGDRFTVEGEGVEIRGSGTVKLTVDLRLAPAGEGSSLEFTAAGEAGGRAAGFAPDAVEAAVRRLLDKAAAQLAVQAGAPHAPDAPDGPDAGTAGTADTGDTAGEGAPDTEAGDTEAGDTEAGDTEAGDTPSVYDTEVPPSSLDPFLDGDFEDLGGVSDFGELDRMRDTDAYGAAQPPAEAAHARRTMIGRSAEEVDHAPPRGRYAPVPAPASAAAGAGLRWIAPAAAFALASAVVIGRALRRRR</sequence>
<reference evidence="3 4" key="1">
    <citation type="submission" date="2018-01" db="EMBL/GenBank/DDBJ databases">
        <title>Draft genome Sequence of streptomyces globosus LZH-48.</title>
        <authorList>
            <person name="Ran K."/>
            <person name="Li Z."/>
            <person name="Wei S."/>
            <person name="Dong R."/>
        </authorList>
    </citation>
    <scope>NUCLEOTIDE SEQUENCE [LARGE SCALE GENOMIC DNA]</scope>
    <source>
        <strain evidence="3 4">LZH-48</strain>
    </source>
</reference>
<dbReference type="InterPro" id="IPR019587">
    <property type="entry name" value="Polyketide_cyclase/dehydratase"/>
</dbReference>
<organism evidence="3 4">
    <name type="scientific">Streptomyces globosus</name>
    <dbReference type="NCBI Taxonomy" id="68209"/>
    <lineage>
        <taxon>Bacteria</taxon>
        <taxon>Bacillati</taxon>
        <taxon>Actinomycetota</taxon>
        <taxon>Actinomycetes</taxon>
        <taxon>Kitasatosporales</taxon>
        <taxon>Streptomycetaceae</taxon>
        <taxon>Streptomyces</taxon>
    </lineage>
</organism>